<dbReference type="Proteomes" id="UP000655225">
    <property type="component" value="Unassembled WGS sequence"/>
</dbReference>
<protein>
    <submittedName>
        <fullName evidence="1">Uncharacterized protein</fullName>
    </submittedName>
</protein>
<gene>
    <name evidence="1" type="ORF">HHK36_022745</name>
</gene>
<name>A0A835D6D8_TETSI</name>
<dbReference type="PANTHER" id="PTHR35986:SF1">
    <property type="entry name" value="OS10G0430800 PROTEIN"/>
    <property type="match status" value="1"/>
</dbReference>
<accession>A0A835D6D8</accession>
<keyword evidence="2" id="KW-1185">Reference proteome</keyword>
<dbReference type="OMA" id="HRHADEF"/>
<dbReference type="EMBL" id="JABCRI010000016">
    <property type="protein sequence ID" value="KAF8392403.1"/>
    <property type="molecule type" value="Genomic_DNA"/>
</dbReference>
<comment type="caution">
    <text evidence="1">The sequence shown here is derived from an EMBL/GenBank/DDBJ whole genome shotgun (WGS) entry which is preliminary data.</text>
</comment>
<dbReference type="OrthoDB" id="1899410at2759"/>
<sequence>MRLGLENLIKNREGIFEAGQENARGVNELEEERGRTVESWENFRVVEELRADKRWWRWRLTGLGFWREGKAKRDKLTREEEAVLHTCKANAVREFTISACVASAVVWTGAAALSGIWRFDKSLDSCLDHILALEGSRMQKELANLILTKHRDDPWKMHLINKHFYTEKVFDDSSLDQPLSRWRHRNVFSDNVSRSQRTHNGETCSEKTDLEPKQFSMNPGVDVIADPLECVFGYSGTGEEIHHPDTTGVLPRRRKFTLVIDETCSAVAALFNISKIA</sequence>
<evidence type="ECO:0000313" key="2">
    <source>
        <dbReference type="Proteomes" id="UP000655225"/>
    </source>
</evidence>
<dbReference type="AlphaFoldDB" id="A0A835D6D8"/>
<reference evidence="1 2" key="1">
    <citation type="submission" date="2020-04" db="EMBL/GenBank/DDBJ databases">
        <title>Plant Genome Project.</title>
        <authorList>
            <person name="Zhang R.-G."/>
        </authorList>
    </citation>
    <scope>NUCLEOTIDE SEQUENCE [LARGE SCALE GENOMIC DNA]</scope>
    <source>
        <strain evidence="1">YNK0</strain>
        <tissue evidence="1">Leaf</tissue>
    </source>
</reference>
<proteinExistence type="predicted"/>
<evidence type="ECO:0000313" key="1">
    <source>
        <dbReference type="EMBL" id="KAF8392403.1"/>
    </source>
</evidence>
<dbReference type="PANTHER" id="PTHR35986">
    <property type="entry name" value="EXPRESSED PROTEIN"/>
    <property type="match status" value="1"/>
</dbReference>
<organism evidence="1 2">
    <name type="scientific">Tetracentron sinense</name>
    <name type="common">Spur-leaf</name>
    <dbReference type="NCBI Taxonomy" id="13715"/>
    <lineage>
        <taxon>Eukaryota</taxon>
        <taxon>Viridiplantae</taxon>
        <taxon>Streptophyta</taxon>
        <taxon>Embryophyta</taxon>
        <taxon>Tracheophyta</taxon>
        <taxon>Spermatophyta</taxon>
        <taxon>Magnoliopsida</taxon>
        <taxon>Trochodendrales</taxon>
        <taxon>Trochodendraceae</taxon>
        <taxon>Tetracentron</taxon>
    </lineage>
</organism>